<gene>
    <name evidence="2" type="ORF">JK636_15130</name>
</gene>
<feature type="transmembrane region" description="Helical" evidence="1">
    <location>
        <begin position="168"/>
        <end position="187"/>
    </location>
</feature>
<feature type="transmembrane region" description="Helical" evidence="1">
    <location>
        <begin position="313"/>
        <end position="333"/>
    </location>
</feature>
<organism evidence="2 3">
    <name type="scientific">Clostridium rhizosphaerae</name>
    <dbReference type="NCBI Taxonomy" id="2803861"/>
    <lineage>
        <taxon>Bacteria</taxon>
        <taxon>Bacillati</taxon>
        <taxon>Bacillota</taxon>
        <taxon>Clostridia</taxon>
        <taxon>Eubacteriales</taxon>
        <taxon>Clostridiaceae</taxon>
        <taxon>Clostridium</taxon>
    </lineage>
</organism>
<dbReference type="RefSeq" id="WP_202749837.1">
    <property type="nucleotide sequence ID" value="NZ_JAESWC010000009.1"/>
</dbReference>
<evidence type="ECO:0000313" key="3">
    <source>
        <dbReference type="Proteomes" id="UP000632377"/>
    </source>
</evidence>
<keyword evidence="1" id="KW-0812">Transmembrane</keyword>
<comment type="caution">
    <text evidence="2">The sequence shown here is derived from an EMBL/GenBank/DDBJ whole genome shotgun (WGS) entry which is preliminary data.</text>
</comment>
<evidence type="ECO:0000313" key="2">
    <source>
        <dbReference type="EMBL" id="MBL4937085.1"/>
    </source>
</evidence>
<keyword evidence="1" id="KW-1133">Transmembrane helix</keyword>
<dbReference type="EMBL" id="JAESWC010000009">
    <property type="protein sequence ID" value="MBL4937085.1"/>
    <property type="molecule type" value="Genomic_DNA"/>
</dbReference>
<proteinExistence type="predicted"/>
<dbReference type="Proteomes" id="UP000632377">
    <property type="component" value="Unassembled WGS sequence"/>
</dbReference>
<keyword evidence="1" id="KW-0472">Membrane</keyword>
<keyword evidence="3" id="KW-1185">Reference proteome</keyword>
<feature type="transmembrane region" description="Helical" evidence="1">
    <location>
        <begin position="284"/>
        <end position="306"/>
    </location>
</feature>
<dbReference type="PANTHER" id="PTHR37305:SF1">
    <property type="entry name" value="MEMBRANE PROTEIN"/>
    <property type="match status" value="1"/>
</dbReference>
<evidence type="ECO:0000256" key="1">
    <source>
        <dbReference type="SAM" id="Phobius"/>
    </source>
</evidence>
<name>A0ABS1TCL8_9CLOT</name>
<feature type="transmembrane region" description="Helical" evidence="1">
    <location>
        <begin position="381"/>
        <end position="404"/>
    </location>
</feature>
<feature type="transmembrane region" description="Helical" evidence="1">
    <location>
        <begin position="208"/>
        <end position="241"/>
    </location>
</feature>
<reference evidence="2 3" key="1">
    <citation type="submission" date="2021-01" db="EMBL/GenBank/DDBJ databases">
        <title>Genome public.</title>
        <authorList>
            <person name="Liu C."/>
            <person name="Sun Q."/>
        </authorList>
    </citation>
    <scope>NUCLEOTIDE SEQUENCE [LARGE SCALE GENOMIC DNA]</scope>
    <source>
        <strain evidence="2 3">YIM B02515</strain>
    </source>
</reference>
<sequence>MFNIIQIELWKFVRRKKFIISLALLMVVCVFCILSTIVAAPKTRGITNEIKRTKDYINILEEQGNLQKDKGASEAVNKGYSKIINDQKEKLIQLEKLADENVPWQERVKQDISYSKQYLEKNWNLPPVAQYQERINIMKKQYYLDNNIPYDYNESIKSFNDMPDEMRIFGLLGLLIIAGIMVVDIVSGENKPATIKLLLTKPIERRKVILSKFIVSFFVVNGVILLFELITFVAIGGIFGFGNSSVPAVAGTKYAAVSPEYANELKSIVIPNLSSTFLISSGNLIVKILVIQILDVTASIAFCFLCSTVIENSNISTGVAVFFMGFTHALVLLKHNGFMYRVQPPTIIDKISAFIFTTYYDGQAVVNGDINMKLGLDFISYRYVLVILIVWIVLCYGISHLVFVRKDITS</sequence>
<protein>
    <submittedName>
        <fullName evidence="2">ABC transporter permease subunit</fullName>
    </submittedName>
</protein>
<dbReference type="Pfam" id="PF12679">
    <property type="entry name" value="ABC2_membrane_2"/>
    <property type="match status" value="1"/>
</dbReference>
<dbReference type="PANTHER" id="PTHR37305">
    <property type="entry name" value="INTEGRAL MEMBRANE PROTEIN-RELATED"/>
    <property type="match status" value="1"/>
</dbReference>
<accession>A0ABS1TCL8</accession>